<accession>A0ABN2YFV5</accession>
<feature type="chain" id="PRO_5045704727" evidence="6">
    <location>
        <begin position="23"/>
        <end position="429"/>
    </location>
</feature>
<proteinExistence type="inferred from homology"/>
<dbReference type="SUPFAM" id="SSF53850">
    <property type="entry name" value="Periplasmic binding protein-like II"/>
    <property type="match status" value="1"/>
</dbReference>
<evidence type="ECO:0000313" key="7">
    <source>
        <dbReference type="EMBL" id="GAA2126191.1"/>
    </source>
</evidence>
<evidence type="ECO:0000256" key="3">
    <source>
        <dbReference type="ARBA" id="ARBA00022597"/>
    </source>
</evidence>
<sequence length="429" mass="43571">MLKLARKIGPALLAVTLIGAAAGCGGGDSDTDADSSGGDSTPSASEGGGGGGDADLLVWTDSLKIDGVTKVAEAFGEANGITVKVQAISEDLQGSFVTADAAGNGPDVVVGAHDWIGNLVQNGAIEPLNLTADELSGYSEKAVQATTYDGKLYGVPYGIEALALYRNTDVVPDEPATLDDAIAAGQKAVDEGKVDSALNLPVGELGDAYHMEPLLTSMGGYIFAYDDATGYDPTDVGIGKEGSLAAAEKISQLAKDRVLRTSISGDNSIALFTSGKAAFLVSGPWALADVQKAGFGYAIQPIPGFQGQEPAAPFMGAQAFMVAANGANKDIAQEFVNNGVNSEEAMQTLFDETKLPPAMTSVQEAVEDPDIAVFAEAANAGAPMPAIPAMASVWEPLGKAYSAIVSGKPADTTMKSAGETINKAIADAG</sequence>
<dbReference type="InterPro" id="IPR006060">
    <property type="entry name" value="Maltose/Cyclodextrin-bd"/>
</dbReference>
<dbReference type="Pfam" id="PF13416">
    <property type="entry name" value="SBP_bac_8"/>
    <property type="match status" value="1"/>
</dbReference>
<comment type="similarity">
    <text evidence="1">Belongs to the bacterial solute-binding protein 1 family.</text>
</comment>
<dbReference type="InterPro" id="IPR006059">
    <property type="entry name" value="SBP"/>
</dbReference>
<keyword evidence="4 6" id="KW-0732">Signal</keyword>
<dbReference type="EMBL" id="BAAAQQ010000011">
    <property type="protein sequence ID" value="GAA2126191.1"/>
    <property type="molecule type" value="Genomic_DNA"/>
</dbReference>
<reference evidence="7 8" key="1">
    <citation type="journal article" date="2019" name="Int. J. Syst. Evol. Microbiol.">
        <title>The Global Catalogue of Microorganisms (GCM) 10K type strain sequencing project: providing services to taxonomists for standard genome sequencing and annotation.</title>
        <authorList>
            <consortium name="The Broad Institute Genomics Platform"/>
            <consortium name="The Broad Institute Genome Sequencing Center for Infectious Disease"/>
            <person name="Wu L."/>
            <person name="Ma J."/>
        </authorList>
    </citation>
    <scope>NUCLEOTIDE SEQUENCE [LARGE SCALE GENOMIC DNA]</scope>
    <source>
        <strain evidence="7 8">JCM 16021</strain>
    </source>
</reference>
<evidence type="ECO:0000256" key="5">
    <source>
        <dbReference type="SAM" id="MobiDB-lite"/>
    </source>
</evidence>
<dbReference type="Proteomes" id="UP001500575">
    <property type="component" value="Unassembled WGS sequence"/>
</dbReference>
<dbReference type="PANTHER" id="PTHR30061">
    <property type="entry name" value="MALTOSE-BINDING PERIPLASMIC PROTEIN"/>
    <property type="match status" value="1"/>
</dbReference>
<keyword evidence="2" id="KW-0813">Transport</keyword>
<feature type="signal peptide" evidence="6">
    <location>
        <begin position="1"/>
        <end position="22"/>
    </location>
</feature>
<dbReference type="PANTHER" id="PTHR30061:SF50">
    <property type="entry name" value="MALTOSE_MALTODEXTRIN-BINDING PERIPLASMIC PROTEIN"/>
    <property type="match status" value="1"/>
</dbReference>
<dbReference type="RefSeq" id="WP_344304013.1">
    <property type="nucleotide sequence ID" value="NZ_BAAAQQ010000011.1"/>
</dbReference>
<comment type="caution">
    <text evidence="7">The sequence shown here is derived from an EMBL/GenBank/DDBJ whole genome shotgun (WGS) entry which is preliminary data.</text>
</comment>
<evidence type="ECO:0000256" key="6">
    <source>
        <dbReference type="SAM" id="SignalP"/>
    </source>
</evidence>
<evidence type="ECO:0000313" key="8">
    <source>
        <dbReference type="Proteomes" id="UP001500575"/>
    </source>
</evidence>
<keyword evidence="3" id="KW-0762">Sugar transport</keyword>
<dbReference type="CDD" id="cd13586">
    <property type="entry name" value="PBP2_Maltose_binding_like"/>
    <property type="match status" value="1"/>
</dbReference>
<name>A0ABN2YFV5_9ACTN</name>
<feature type="region of interest" description="Disordered" evidence="5">
    <location>
        <begin position="28"/>
        <end position="51"/>
    </location>
</feature>
<dbReference type="PROSITE" id="PS51257">
    <property type="entry name" value="PROKAR_LIPOPROTEIN"/>
    <property type="match status" value="1"/>
</dbReference>
<protein>
    <submittedName>
        <fullName evidence="7">Extracellular solute-binding protein</fullName>
    </submittedName>
</protein>
<evidence type="ECO:0000256" key="1">
    <source>
        <dbReference type="ARBA" id="ARBA00008520"/>
    </source>
</evidence>
<evidence type="ECO:0000256" key="4">
    <source>
        <dbReference type="ARBA" id="ARBA00022729"/>
    </source>
</evidence>
<feature type="compositionally biased region" description="Low complexity" evidence="5">
    <location>
        <begin position="34"/>
        <end position="45"/>
    </location>
</feature>
<keyword evidence="8" id="KW-1185">Reference proteome</keyword>
<dbReference type="PRINTS" id="PR00181">
    <property type="entry name" value="MALTOSEBP"/>
</dbReference>
<organism evidence="7 8">
    <name type="scientific">Nocardioides bigeumensis</name>
    <dbReference type="NCBI Taxonomy" id="433657"/>
    <lineage>
        <taxon>Bacteria</taxon>
        <taxon>Bacillati</taxon>
        <taxon>Actinomycetota</taxon>
        <taxon>Actinomycetes</taxon>
        <taxon>Propionibacteriales</taxon>
        <taxon>Nocardioidaceae</taxon>
        <taxon>Nocardioides</taxon>
    </lineage>
</organism>
<evidence type="ECO:0000256" key="2">
    <source>
        <dbReference type="ARBA" id="ARBA00022448"/>
    </source>
</evidence>
<gene>
    <name evidence="7" type="ORF">GCM10009843_24500</name>
</gene>
<dbReference type="Gene3D" id="3.40.190.10">
    <property type="entry name" value="Periplasmic binding protein-like II"/>
    <property type="match status" value="2"/>
</dbReference>